<protein>
    <recommendedName>
        <fullName evidence="1">Putative membrane protein insertion efficiency factor</fullName>
    </recommendedName>
</protein>
<evidence type="ECO:0000313" key="2">
    <source>
        <dbReference type="EMBL" id="SDM62542.1"/>
    </source>
</evidence>
<dbReference type="PANTHER" id="PTHR33383">
    <property type="entry name" value="MEMBRANE PROTEIN INSERTION EFFICIENCY FACTOR-RELATED"/>
    <property type="match status" value="1"/>
</dbReference>
<dbReference type="NCBIfam" id="TIGR00278">
    <property type="entry name" value="membrane protein insertion efficiency factor YidD"/>
    <property type="match status" value="1"/>
</dbReference>
<comment type="subcellular location">
    <subcellularLocation>
        <location evidence="1">Cell membrane</location>
        <topology evidence="1">Peripheral membrane protein</topology>
        <orientation evidence="1">Cytoplasmic side</orientation>
    </subcellularLocation>
</comment>
<dbReference type="SMART" id="SM01234">
    <property type="entry name" value="Haemolytic"/>
    <property type="match status" value="1"/>
</dbReference>
<dbReference type="STRING" id="144026.SAMN04488568_11631"/>
<proteinExistence type="inferred from homology"/>
<dbReference type="EMBL" id="FNHG01000016">
    <property type="protein sequence ID" value="SDM62542.1"/>
    <property type="molecule type" value="Genomic_DNA"/>
</dbReference>
<evidence type="ECO:0000313" key="3">
    <source>
        <dbReference type="Proteomes" id="UP000199759"/>
    </source>
</evidence>
<dbReference type="Pfam" id="PF01809">
    <property type="entry name" value="YidD"/>
    <property type="match status" value="1"/>
</dbReference>
<comment type="similarity">
    <text evidence="1">Belongs to the UPF0161 family.</text>
</comment>
<dbReference type="OrthoDB" id="9801753at2"/>
<gene>
    <name evidence="2" type="ORF">SAMN04488568_11631</name>
</gene>
<keyword evidence="1" id="KW-1003">Cell membrane</keyword>
<dbReference type="PANTHER" id="PTHR33383:SF1">
    <property type="entry name" value="MEMBRANE PROTEIN INSERTION EFFICIENCY FACTOR-RELATED"/>
    <property type="match status" value="1"/>
</dbReference>
<keyword evidence="1" id="KW-0472">Membrane</keyword>
<dbReference type="AlphaFoldDB" id="A0A1G9URM7"/>
<accession>A0A1G9URM7</accession>
<evidence type="ECO:0000256" key="1">
    <source>
        <dbReference type="HAMAP-Rule" id="MF_00386"/>
    </source>
</evidence>
<name>A0A1G9URM7_9PROT</name>
<dbReference type="GO" id="GO:0005886">
    <property type="term" value="C:plasma membrane"/>
    <property type="evidence" value="ECO:0007669"/>
    <property type="project" value="UniProtKB-SubCell"/>
</dbReference>
<reference evidence="2 3" key="1">
    <citation type="submission" date="2016-10" db="EMBL/GenBank/DDBJ databases">
        <authorList>
            <person name="de Groot N.N."/>
        </authorList>
    </citation>
    <scope>NUCLEOTIDE SEQUENCE [LARGE SCALE GENOMIC DNA]</scope>
    <source>
        <strain evidence="2 3">DSM 16077</strain>
    </source>
</reference>
<dbReference type="HAMAP" id="MF_00386">
    <property type="entry name" value="UPF0161_YidD"/>
    <property type="match status" value="1"/>
</dbReference>
<organism evidence="2 3">
    <name type="scientific">Maricaulis salignorans</name>
    <dbReference type="NCBI Taxonomy" id="144026"/>
    <lineage>
        <taxon>Bacteria</taxon>
        <taxon>Pseudomonadati</taxon>
        <taxon>Pseudomonadota</taxon>
        <taxon>Alphaproteobacteria</taxon>
        <taxon>Maricaulales</taxon>
        <taxon>Maricaulaceae</taxon>
        <taxon>Maricaulis</taxon>
    </lineage>
</organism>
<keyword evidence="3" id="KW-1185">Reference proteome</keyword>
<dbReference type="InterPro" id="IPR002696">
    <property type="entry name" value="Membr_insert_effic_factor_YidD"/>
</dbReference>
<sequence length="111" mass="12628">MGWLMVGAIRVYQYSLSPVFYAFGVRCRHEPTCSAYGIEAIRAQGGWRGFWLTFGRLGRCRPGGSHGFDPAPIIRTQVPWWAVWRFRSRPILDASEKLPPAGRADDKDEDQ</sequence>
<comment type="function">
    <text evidence="1">Could be involved in insertion of integral membrane proteins into the membrane.</text>
</comment>
<dbReference type="Proteomes" id="UP000199759">
    <property type="component" value="Unassembled WGS sequence"/>
</dbReference>